<reference evidence="2 3" key="1">
    <citation type="submission" date="2016-03" db="EMBL/GenBank/DDBJ databases">
        <authorList>
            <person name="Ploux O."/>
        </authorList>
    </citation>
    <scope>NUCLEOTIDE SEQUENCE [LARGE SCALE GENOMIC DNA]</scope>
    <source>
        <strain evidence="2 3">BER2</strain>
    </source>
</reference>
<dbReference type="EMBL" id="LUKF01000001">
    <property type="protein sequence ID" value="KYG70788.1"/>
    <property type="molecule type" value="Genomic_DNA"/>
</dbReference>
<accession>A0A150WWA9</accession>
<feature type="signal peptide" evidence="1">
    <location>
        <begin position="1"/>
        <end position="17"/>
    </location>
</feature>
<comment type="caution">
    <text evidence="2">The sequence shown here is derived from an EMBL/GenBank/DDBJ whole genome shotgun (WGS) entry which is preliminary data.</text>
</comment>
<feature type="chain" id="PRO_5007573806" evidence="1">
    <location>
        <begin position="18"/>
        <end position="100"/>
    </location>
</feature>
<keyword evidence="1" id="KW-0732">Signal</keyword>
<dbReference type="RefSeq" id="WP_063242550.1">
    <property type="nucleotide sequence ID" value="NZ_LUKF01000001.1"/>
</dbReference>
<sequence>MKKLLIFILLAASPAFAGRIDEIVIMTTESVEETLDLWNADKTYEITYQDFTTPDQGFDLAVKTKLNVKNVRESQNQEWTCVTQFVKTPRFFDVSKTDCK</sequence>
<dbReference type="AlphaFoldDB" id="A0A150WWA9"/>
<dbReference type="OrthoDB" id="5296257at2"/>
<organism evidence="2 3">
    <name type="scientific">Bdellovibrio bacteriovorus</name>
    <dbReference type="NCBI Taxonomy" id="959"/>
    <lineage>
        <taxon>Bacteria</taxon>
        <taxon>Pseudomonadati</taxon>
        <taxon>Bdellovibrionota</taxon>
        <taxon>Bdellovibrionia</taxon>
        <taxon>Bdellovibrionales</taxon>
        <taxon>Pseudobdellovibrionaceae</taxon>
        <taxon>Bdellovibrio</taxon>
    </lineage>
</organism>
<protein>
    <submittedName>
        <fullName evidence="2">Uncharacterized protein</fullName>
    </submittedName>
</protein>
<evidence type="ECO:0000313" key="3">
    <source>
        <dbReference type="Proteomes" id="UP000075391"/>
    </source>
</evidence>
<gene>
    <name evidence="2" type="ORF">AZI85_02330</name>
</gene>
<proteinExistence type="predicted"/>
<evidence type="ECO:0000313" key="2">
    <source>
        <dbReference type="EMBL" id="KYG70788.1"/>
    </source>
</evidence>
<dbReference type="Proteomes" id="UP000075391">
    <property type="component" value="Unassembled WGS sequence"/>
</dbReference>
<name>A0A150WWA9_BDEBC</name>
<evidence type="ECO:0000256" key="1">
    <source>
        <dbReference type="SAM" id="SignalP"/>
    </source>
</evidence>